<dbReference type="InterPro" id="IPR008042">
    <property type="entry name" value="Retrotrans_Pao"/>
</dbReference>
<reference evidence="1" key="1">
    <citation type="submission" date="2021-05" db="EMBL/GenBank/DDBJ databases">
        <authorList>
            <person name="Alioto T."/>
            <person name="Alioto T."/>
            <person name="Gomez Garrido J."/>
        </authorList>
    </citation>
    <scope>NUCLEOTIDE SEQUENCE</scope>
</reference>
<protein>
    <recommendedName>
        <fullName evidence="2">Peptidase A2 domain-containing protein</fullName>
    </recommendedName>
</protein>
<dbReference type="Gene3D" id="3.10.10.10">
    <property type="entry name" value="HIV Type 1 Reverse Transcriptase, subunit A, domain 1"/>
    <property type="match status" value="1"/>
</dbReference>
<dbReference type="InterPro" id="IPR043128">
    <property type="entry name" value="Rev_trsase/Diguanyl_cyclase"/>
</dbReference>
<dbReference type="InterPro" id="IPR005312">
    <property type="entry name" value="DUF1759"/>
</dbReference>
<sequence length="1271" mass="142387">MSNKLTAAKAKMELAVQQTKLARFQAKLQTLVAIIPELADANKLKNFQIRAAGIDSTHLDFQAALNRILELNQYVEEEEQITGDIEQSQAFEDLLYQIKEALLDHAPAPVQAPPAEPVTTTKGKPNLPCINIPTFDGTYEHFATFKSLFDALVHTHPTLTDIEKYSYLRSLLIGTALSSIQSFPFTEQQYLPAYQTLVRRFSNKRVIANNLCAKIFNCKPMTHEGQLPMFIDIFNVHVEAFKSAGVLNQGDFLLTFQALRLLDPVSRQAFEDTFKNAGKSDIPMYKDVLKFVQDRVSVTEMMPVTNMKVVPSSKPVVPKFYGQSNSNIKRTLVTNVTPSVPRTRQTGNSCPLCNKDHRIIECNQFRAMSVPERYNALRDKHLCFSCFGPHSRSMCSSKFACRSCASKSHHTMLHTDTAVSAPGITIPTVEPLPSSSRNLPSSLSGNAIPNPSDNTLSQQVLLGTALVSIADVFGRHHDVRILIDPGSMINIVTQSLRDKLCLPTRPSSIRVSGIGSGPPQPTNGSVMCKVNSKHNDFSINVDAVILPQIASNIPSLPVTQDVIKRLASVKLADPDFYHPATVQMLIGAQYYAEIMQSTEPIVPGHPSLVPSQFGTLALGISPASSSPCATHHSFFISESESDLSNQLRKFWEMEEVQVKIPMDPEDVQCEQHFVDTHYREPNGVYVVRLPFRDETPPDLGNNIAAATDRLLKLERRFEKQPDFKNLYHANLQDYVDSGHMTLAKTPASYSLTHHGVLKQSSTTRLRVVFNPAEKSHSSLPSLNESLLIGPKLQNNINDIILNFRCHPIVLLADIKQMYRGVKLDPRDWKYQQILWRFSPYEPIQTYEINRVCFGVSSSPFHALRVIKQLIKDEGDRFPAAAQVLDTDVYIDDVCTGASSVDEACQLRADLSALLGKAGFELRKWSSSHPSVLAGLDVDLLEKPHKFGDAETIQVLGIQWDSKEDVFCYQVETLSDCLTKRQVLSQIARMYDLPGFLGPVVIWMKILLQQVWLQGLGWDDPLPSDMLDQWNKFVSDMPCLRELKIPRYILDTYVYPPELIGFSDASSSAMAAVVYLRVVCSDQRVLVNLIRAKTKVAPVKPVTIPRLELTASYMLALLVESLQPFREQLRIETIKLFTDSMVVLSWLRTPPHLLKVFVANRVVKILDVTLPTQWSHVPTTENPADIASRGCFPSHLVQHDMWWHGPPFLLDDPASWPKCPQVVPTEPVPELKSPVVSAHVTIDNCGTAFLERFSSFTRAQRVIAWILRFKQN</sequence>
<dbReference type="Pfam" id="PF05380">
    <property type="entry name" value="Peptidase_A17"/>
    <property type="match status" value="1"/>
</dbReference>
<proteinExistence type="predicted"/>
<dbReference type="GO" id="GO:0071897">
    <property type="term" value="P:DNA biosynthetic process"/>
    <property type="evidence" value="ECO:0007669"/>
    <property type="project" value="UniProtKB-ARBA"/>
</dbReference>
<dbReference type="EMBL" id="HBUF01341681">
    <property type="protein sequence ID" value="CAG6704448.1"/>
    <property type="molecule type" value="Transcribed_RNA"/>
</dbReference>
<evidence type="ECO:0000313" key="1">
    <source>
        <dbReference type="EMBL" id="CAG6704448.1"/>
    </source>
</evidence>
<dbReference type="AlphaFoldDB" id="A0A8D8XQX5"/>
<accession>A0A8D8XQX5</accession>
<dbReference type="SUPFAM" id="SSF56672">
    <property type="entry name" value="DNA/RNA polymerases"/>
    <property type="match status" value="1"/>
</dbReference>
<evidence type="ECO:0008006" key="2">
    <source>
        <dbReference type="Google" id="ProtNLM"/>
    </source>
</evidence>
<dbReference type="PANTHER" id="PTHR47331:SF5">
    <property type="entry name" value="RIBONUCLEASE H"/>
    <property type="match status" value="1"/>
</dbReference>
<dbReference type="PANTHER" id="PTHR47331">
    <property type="entry name" value="PHD-TYPE DOMAIN-CONTAINING PROTEIN"/>
    <property type="match status" value="1"/>
</dbReference>
<dbReference type="InterPro" id="IPR043502">
    <property type="entry name" value="DNA/RNA_pol_sf"/>
</dbReference>
<name>A0A8D8XQX5_9HEMI</name>
<dbReference type="Pfam" id="PF03564">
    <property type="entry name" value="DUF1759"/>
    <property type="match status" value="1"/>
</dbReference>
<organism evidence="1">
    <name type="scientific">Cacopsylla melanoneura</name>
    <dbReference type="NCBI Taxonomy" id="428564"/>
    <lineage>
        <taxon>Eukaryota</taxon>
        <taxon>Metazoa</taxon>
        <taxon>Ecdysozoa</taxon>
        <taxon>Arthropoda</taxon>
        <taxon>Hexapoda</taxon>
        <taxon>Insecta</taxon>
        <taxon>Pterygota</taxon>
        <taxon>Neoptera</taxon>
        <taxon>Paraneoptera</taxon>
        <taxon>Hemiptera</taxon>
        <taxon>Sternorrhyncha</taxon>
        <taxon>Psylloidea</taxon>
        <taxon>Psyllidae</taxon>
        <taxon>Psyllinae</taxon>
        <taxon>Cacopsylla</taxon>
    </lineage>
</organism>
<dbReference type="Gene3D" id="3.30.70.270">
    <property type="match status" value="1"/>
</dbReference>